<evidence type="ECO:0000256" key="2">
    <source>
        <dbReference type="SAM" id="Phobius"/>
    </source>
</evidence>
<feature type="compositionally biased region" description="Basic and acidic residues" evidence="1">
    <location>
        <begin position="76"/>
        <end position="100"/>
    </location>
</feature>
<reference evidence="4" key="2">
    <citation type="submission" date="2025-08" db="UniProtKB">
        <authorList>
            <consortium name="RefSeq"/>
        </authorList>
    </citation>
    <scope>IDENTIFICATION</scope>
    <source>
        <tissue evidence="4">Whole plant</tissue>
    </source>
</reference>
<dbReference type="GeneID" id="127745546"/>
<organism evidence="3 4">
    <name type="scientific">Arachis duranensis</name>
    <name type="common">Wild peanut</name>
    <dbReference type="NCBI Taxonomy" id="130453"/>
    <lineage>
        <taxon>Eukaryota</taxon>
        <taxon>Viridiplantae</taxon>
        <taxon>Streptophyta</taxon>
        <taxon>Embryophyta</taxon>
        <taxon>Tracheophyta</taxon>
        <taxon>Spermatophyta</taxon>
        <taxon>Magnoliopsida</taxon>
        <taxon>eudicotyledons</taxon>
        <taxon>Gunneridae</taxon>
        <taxon>Pentapetalae</taxon>
        <taxon>rosids</taxon>
        <taxon>fabids</taxon>
        <taxon>Fabales</taxon>
        <taxon>Fabaceae</taxon>
        <taxon>Papilionoideae</taxon>
        <taxon>50 kb inversion clade</taxon>
        <taxon>dalbergioids sensu lato</taxon>
        <taxon>Dalbergieae</taxon>
        <taxon>Pterocarpus clade</taxon>
        <taxon>Arachis</taxon>
    </lineage>
</organism>
<evidence type="ECO:0000256" key="1">
    <source>
        <dbReference type="SAM" id="MobiDB-lite"/>
    </source>
</evidence>
<dbReference type="AlphaFoldDB" id="A0A9C6WTM8"/>
<sequence>MALYSPLGLAMVLLRNVFVGTVAITLRFPPFHITHTTHITPHTYKDDEERKRGSRRHIVTIQPIAAAVLPPSRRSQRQERQRRAKFMRGEREAKREEGGNPRRRRSWSLRQNRRRRHRGASLSPRAAAIEASAMTPSSLWTSLLLNLVLSLVSASSLWLNLCLGSLSGWVVAVVGAVVKALRMQRSSNLFCL</sequence>
<keyword evidence="2" id="KW-0472">Membrane</keyword>
<accession>A0A9C6WTM8</accession>
<reference evidence="3" key="1">
    <citation type="journal article" date="2016" name="Nat. Genet.">
        <title>The genome sequences of Arachis duranensis and Arachis ipaensis, the diploid ancestors of cultivated peanut.</title>
        <authorList>
            <person name="Bertioli D.J."/>
            <person name="Cannon S.B."/>
            <person name="Froenicke L."/>
            <person name="Huang G."/>
            <person name="Farmer A.D."/>
            <person name="Cannon E.K."/>
            <person name="Liu X."/>
            <person name="Gao D."/>
            <person name="Clevenger J."/>
            <person name="Dash S."/>
            <person name="Ren L."/>
            <person name="Moretzsohn M.C."/>
            <person name="Shirasawa K."/>
            <person name="Huang W."/>
            <person name="Vidigal B."/>
            <person name="Abernathy B."/>
            <person name="Chu Y."/>
            <person name="Niederhuth C.E."/>
            <person name="Umale P."/>
            <person name="Araujo A.C."/>
            <person name="Kozik A."/>
            <person name="Kim K.D."/>
            <person name="Burow M.D."/>
            <person name="Varshney R.K."/>
            <person name="Wang X."/>
            <person name="Zhang X."/>
            <person name="Barkley N."/>
            <person name="Guimaraes P.M."/>
            <person name="Isobe S."/>
            <person name="Guo B."/>
            <person name="Liao B."/>
            <person name="Stalker H.T."/>
            <person name="Schmitz R.J."/>
            <person name="Scheffler B.E."/>
            <person name="Leal-Bertioli S.C."/>
            <person name="Xun X."/>
            <person name="Jackson S.A."/>
            <person name="Michelmore R."/>
            <person name="Ozias-Akins P."/>
        </authorList>
    </citation>
    <scope>NUCLEOTIDE SEQUENCE [LARGE SCALE GENOMIC DNA]</scope>
    <source>
        <strain evidence="3">cv. V14167</strain>
    </source>
</reference>
<proteinExistence type="predicted"/>
<feature type="compositionally biased region" description="Basic residues" evidence="1">
    <location>
        <begin position="101"/>
        <end position="119"/>
    </location>
</feature>
<evidence type="ECO:0000313" key="3">
    <source>
        <dbReference type="Proteomes" id="UP000515211"/>
    </source>
</evidence>
<protein>
    <submittedName>
        <fullName evidence="4">Uncharacterized protein LOC127745546</fullName>
    </submittedName>
</protein>
<name>A0A9C6WTM8_ARADU</name>
<feature type="transmembrane region" description="Helical" evidence="2">
    <location>
        <begin position="157"/>
        <end position="178"/>
    </location>
</feature>
<keyword evidence="2" id="KW-0812">Transmembrane</keyword>
<keyword evidence="2" id="KW-1133">Transmembrane helix</keyword>
<gene>
    <name evidence="4" type="primary">LOC127745546</name>
</gene>
<dbReference type="RefSeq" id="XP_052114303.1">
    <property type="nucleotide sequence ID" value="XM_052258343.1"/>
</dbReference>
<keyword evidence="3" id="KW-1185">Reference proteome</keyword>
<dbReference type="Proteomes" id="UP000515211">
    <property type="component" value="Chromosome 3"/>
</dbReference>
<evidence type="ECO:0000313" key="4">
    <source>
        <dbReference type="RefSeq" id="XP_052114303.1"/>
    </source>
</evidence>
<dbReference type="KEGG" id="adu:127745546"/>
<feature type="region of interest" description="Disordered" evidence="1">
    <location>
        <begin position="69"/>
        <end position="124"/>
    </location>
</feature>